<comment type="caution">
    <text evidence="1">The sequence shown here is derived from an EMBL/GenBank/DDBJ whole genome shotgun (WGS) entry which is preliminary data.</text>
</comment>
<proteinExistence type="predicted"/>
<protein>
    <submittedName>
        <fullName evidence="1">Uncharacterized protein</fullName>
    </submittedName>
</protein>
<dbReference type="AlphaFoldDB" id="A0A0F9W3N9"/>
<dbReference type="InterPro" id="IPR027417">
    <property type="entry name" value="P-loop_NTPase"/>
</dbReference>
<dbReference type="Gene3D" id="3.40.50.300">
    <property type="entry name" value="P-loop containing nucleotide triphosphate hydrolases"/>
    <property type="match status" value="1"/>
</dbReference>
<sequence>MANLSAAQQRELLDQVDDIQRERVGQFNASEVPDVLLPYQIRWHQDMSPVRVLVKSRRIGGTWGCLAAEATLEAAHRNGMNQYYVGYNKEMAAEFIGDCASFAKAYQVVASEISVSLDKSVIDDEDKDILRYRIRMASGHEIVALSSKPSNLRGHQGHARLDEAAFHDDLQALIDAAMAFLIWGGRVDICSTHFGDGNPFNQILREIEAGKLKYSVHRVTFDEALAQGFYQRICLVKGELWTQEKEREFRDKIYALYGTAADEELGCIPSAGSGAYFTRTLIEQCQDQTIPVLRFTKPAEWVTDDRRIEQAEQWCRDVLQPVIDNMPTHQRSVYGQDFGRDGDLSVLWIMQSNGVRRWRTAFMLELRKIPFDVQRLIMFFIIDRLPLFHHAKFDARGNGQSHAEAALQEYGEQRIDCVMATPKWYSEYFPKYRSAYEDKTILVPKSEDVIADHRRVVLHQGSPRMSDGRDRGSDGMYRHGDSAIGGLLAWAAALEETEPAAGANIEASLDRLLPSRMENRRRTTMFR</sequence>
<dbReference type="InterPro" id="IPR012036">
    <property type="entry name" value="Phage_Mu_Gp28"/>
</dbReference>
<organism evidence="1">
    <name type="scientific">marine sediment metagenome</name>
    <dbReference type="NCBI Taxonomy" id="412755"/>
    <lineage>
        <taxon>unclassified sequences</taxon>
        <taxon>metagenomes</taxon>
        <taxon>ecological metagenomes</taxon>
    </lineage>
</organism>
<evidence type="ECO:0000313" key="1">
    <source>
        <dbReference type="EMBL" id="KKO06823.1"/>
    </source>
</evidence>
<dbReference type="Pfam" id="PF03237">
    <property type="entry name" value="Terminase_6N"/>
    <property type="match status" value="1"/>
</dbReference>
<name>A0A0F9W3N9_9ZZZZ</name>
<dbReference type="EMBL" id="LAZR01000014">
    <property type="protein sequence ID" value="KKO06823.1"/>
    <property type="molecule type" value="Genomic_DNA"/>
</dbReference>
<gene>
    <name evidence="1" type="ORF">LCGC14_0060070</name>
</gene>
<dbReference type="PIRSF" id="PIRSF007056">
    <property type="entry name" value="UCP007056"/>
    <property type="match status" value="1"/>
</dbReference>
<accession>A0A0F9W3N9</accession>
<reference evidence="1" key="1">
    <citation type="journal article" date="2015" name="Nature">
        <title>Complex archaea that bridge the gap between prokaryotes and eukaryotes.</title>
        <authorList>
            <person name="Spang A."/>
            <person name="Saw J.H."/>
            <person name="Jorgensen S.L."/>
            <person name="Zaremba-Niedzwiedzka K."/>
            <person name="Martijn J."/>
            <person name="Lind A.E."/>
            <person name="van Eijk R."/>
            <person name="Schleper C."/>
            <person name="Guy L."/>
            <person name="Ettema T.J."/>
        </authorList>
    </citation>
    <scope>NUCLEOTIDE SEQUENCE</scope>
</reference>
<dbReference type="Gene3D" id="3.30.420.240">
    <property type="match status" value="1"/>
</dbReference>